<dbReference type="EMBL" id="JAOVZQ010000001">
    <property type="protein sequence ID" value="MCY0094328.1"/>
    <property type="molecule type" value="Genomic_DNA"/>
</dbReference>
<evidence type="ECO:0000313" key="2">
    <source>
        <dbReference type="EMBL" id="MCY0094328.1"/>
    </source>
</evidence>
<organism evidence="2 3">
    <name type="scientific">Hoeflea ulvae</name>
    <dbReference type="NCBI Taxonomy" id="2983764"/>
    <lineage>
        <taxon>Bacteria</taxon>
        <taxon>Pseudomonadati</taxon>
        <taxon>Pseudomonadota</taxon>
        <taxon>Alphaproteobacteria</taxon>
        <taxon>Hyphomicrobiales</taxon>
        <taxon>Rhizobiaceae</taxon>
        <taxon>Hoeflea</taxon>
    </lineage>
</organism>
<name>A0ABT3YEL1_9HYPH</name>
<protein>
    <submittedName>
        <fullName evidence="2">Helix-turn-helix domain-containing protein</fullName>
    </submittedName>
</protein>
<dbReference type="RefSeq" id="WP_267612284.1">
    <property type="nucleotide sequence ID" value="NZ_JAOVZQ010000001.1"/>
</dbReference>
<dbReference type="InterPro" id="IPR010982">
    <property type="entry name" value="Lambda_DNA-bd_dom_sf"/>
</dbReference>
<evidence type="ECO:0000313" key="3">
    <source>
        <dbReference type="Proteomes" id="UP001081283"/>
    </source>
</evidence>
<comment type="caution">
    <text evidence="2">The sequence shown here is derived from an EMBL/GenBank/DDBJ whole genome shotgun (WGS) entry which is preliminary data.</text>
</comment>
<dbReference type="Gene3D" id="1.10.260.40">
    <property type="entry name" value="lambda repressor-like DNA-binding domains"/>
    <property type="match status" value="1"/>
</dbReference>
<evidence type="ECO:0000259" key="1">
    <source>
        <dbReference type="Pfam" id="PF13443"/>
    </source>
</evidence>
<dbReference type="SUPFAM" id="SSF47413">
    <property type="entry name" value="lambda repressor-like DNA-binding domains"/>
    <property type="match status" value="1"/>
</dbReference>
<keyword evidence="3" id="KW-1185">Reference proteome</keyword>
<gene>
    <name evidence="2" type="ORF">OEG82_09860</name>
</gene>
<feature type="domain" description="HTH cro/C1-type" evidence="1">
    <location>
        <begin position="40"/>
        <end position="87"/>
    </location>
</feature>
<dbReference type="Pfam" id="PF13443">
    <property type="entry name" value="HTH_26"/>
    <property type="match status" value="1"/>
</dbReference>
<sequence>MSHEIEPGKLGQSYDDYLEEQGTLDSATEQAIKRVIAHQLAVVMQTQQISKAELARRLETSRSQIDRLLDPANDGVTLGALSRAAQAVGRTLRLELS</sequence>
<proteinExistence type="predicted"/>
<dbReference type="InterPro" id="IPR001387">
    <property type="entry name" value="Cro/C1-type_HTH"/>
</dbReference>
<reference evidence="2" key="1">
    <citation type="submission" date="2022-10" db="EMBL/GenBank/DDBJ databases">
        <title>Hoeflea sp. J2-29, isolated from marine algae.</title>
        <authorList>
            <person name="Kristyanto S."/>
            <person name="Kim J.M."/>
            <person name="Jeon C.O."/>
        </authorList>
    </citation>
    <scope>NUCLEOTIDE SEQUENCE</scope>
    <source>
        <strain evidence="2">J2-29</strain>
    </source>
</reference>
<dbReference type="Proteomes" id="UP001081283">
    <property type="component" value="Unassembled WGS sequence"/>
</dbReference>
<accession>A0ABT3YEL1</accession>